<evidence type="ECO:0000256" key="9">
    <source>
        <dbReference type="SAM" id="Phobius"/>
    </source>
</evidence>
<feature type="transmembrane region" description="Helical" evidence="9">
    <location>
        <begin position="213"/>
        <end position="235"/>
    </location>
</feature>
<feature type="transmembrane region" description="Helical" evidence="9">
    <location>
        <begin position="428"/>
        <end position="448"/>
    </location>
</feature>
<dbReference type="PANTHER" id="PTHR32024">
    <property type="entry name" value="TRK SYSTEM POTASSIUM UPTAKE PROTEIN TRKG-RELATED"/>
    <property type="match status" value="1"/>
</dbReference>
<feature type="compositionally biased region" description="Basic and acidic residues" evidence="8">
    <location>
        <begin position="1"/>
        <end position="29"/>
    </location>
</feature>
<keyword evidence="7 9" id="KW-0472">Membrane</keyword>
<evidence type="ECO:0000256" key="8">
    <source>
        <dbReference type="SAM" id="MobiDB-lite"/>
    </source>
</evidence>
<dbReference type="SUPFAM" id="SSF81324">
    <property type="entry name" value="Voltage-gated potassium channels"/>
    <property type="match status" value="1"/>
</dbReference>
<name>A0A2I1RFK3_FAUOS</name>
<feature type="transmembrane region" description="Helical" evidence="9">
    <location>
        <begin position="151"/>
        <end position="172"/>
    </location>
</feature>
<sequence length="465" mass="50169">MPFREVKKDAKPKFVDKSKPSAHDLDPPTKQRLQLSSPAILSLGFLALIVIGTVLLSLPIATIQPISILAAAFTATSAVTVTGLNVVDTANYTTFGQLVIAALIQFGGLGFMTFAILVLTSLQGKMGLSGSITAQEALGTHSNQIGSTAKAVIKIAFITESLGFLGLTLLLAPLKGLKDAMYEAFFLCISAFNNAGFALNGNNMTAYVHQPMISFIISLLIITGGIGFLVILDIIKHKRWQKFTLHTKVMILGTLALNIIGCMMYWLLERHNAKTIGGLSEAGQWFASWFMAVTSRTAGFNNIDYSQVTDASTLLTFILMFIGAGSMSTGGGIKIGTFVVILASTRAYLRQHPQVTIFHRAISDHLVKKSFAVMSTSILMIALAAFILTICEPEGHLTDILFEVISASATVGLSRNFTPTLSEPGQCVIMFMMYMGRLGPLTLAYFIATPKPTRIRYPETHTLVG</sequence>
<organism evidence="10 11">
    <name type="scientific">Faucicola osloensis</name>
    <name type="common">Moraxella osloensis</name>
    <dbReference type="NCBI Taxonomy" id="34062"/>
    <lineage>
        <taxon>Bacteria</taxon>
        <taxon>Pseudomonadati</taxon>
        <taxon>Pseudomonadota</taxon>
        <taxon>Gammaproteobacteria</taxon>
        <taxon>Moraxellales</taxon>
        <taxon>Moraxellaceae</taxon>
        <taxon>Faucicola</taxon>
    </lineage>
</organism>
<comment type="caution">
    <text evidence="10">The sequence shown here is derived from an EMBL/GenBank/DDBJ whole genome shotgun (WGS) entry which is preliminary data.</text>
</comment>
<dbReference type="PANTHER" id="PTHR32024:SF1">
    <property type="entry name" value="KTR SYSTEM POTASSIUM UPTAKE PROTEIN B"/>
    <property type="match status" value="1"/>
</dbReference>
<keyword evidence="5 9" id="KW-1133">Transmembrane helix</keyword>
<evidence type="ECO:0000313" key="11">
    <source>
        <dbReference type="Proteomes" id="UP000234914"/>
    </source>
</evidence>
<keyword evidence="3" id="KW-1003">Cell membrane</keyword>
<evidence type="ECO:0000256" key="2">
    <source>
        <dbReference type="ARBA" id="ARBA00022448"/>
    </source>
</evidence>
<accession>A0A2I1RFK3</accession>
<gene>
    <name evidence="10" type="ORF">CYJ96_11255</name>
</gene>
<evidence type="ECO:0000256" key="6">
    <source>
        <dbReference type="ARBA" id="ARBA00023065"/>
    </source>
</evidence>
<dbReference type="Pfam" id="PF02386">
    <property type="entry name" value="TrkH"/>
    <property type="match status" value="1"/>
</dbReference>
<feature type="transmembrane region" description="Helical" evidence="9">
    <location>
        <begin position="66"/>
        <end position="86"/>
    </location>
</feature>
<dbReference type="Proteomes" id="UP000234914">
    <property type="component" value="Unassembled WGS sequence"/>
</dbReference>
<keyword evidence="2" id="KW-0813">Transport</keyword>
<evidence type="ECO:0000256" key="5">
    <source>
        <dbReference type="ARBA" id="ARBA00022989"/>
    </source>
</evidence>
<dbReference type="InterPro" id="IPR003445">
    <property type="entry name" value="Cat_transpt"/>
</dbReference>
<protein>
    <submittedName>
        <fullName evidence="10">Ktr system potassium transporter B</fullName>
    </submittedName>
</protein>
<feature type="transmembrane region" description="Helical" evidence="9">
    <location>
        <begin position="39"/>
        <end position="60"/>
    </location>
</feature>
<feature type="region of interest" description="Disordered" evidence="8">
    <location>
        <begin position="1"/>
        <end position="30"/>
    </location>
</feature>
<feature type="transmembrane region" description="Helical" evidence="9">
    <location>
        <begin position="247"/>
        <end position="268"/>
    </location>
</feature>
<evidence type="ECO:0000256" key="3">
    <source>
        <dbReference type="ARBA" id="ARBA00022475"/>
    </source>
</evidence>
<feature type="transmembrane region" description="Helical" evidence="9">
    <location>
        <begin position="98"/>
        <end position="119"/>
    </location>
</feature>
<evidence type="ECO:0000256" key="4">
    <source>
        <dbReference type="ARBA" id="ARBA00022692"/>
    </source>
</evidence>
<feature type="transmembrane region" description="Helical" evidence="9">
    <location>
        <begin position="370"/>
        <end position="390"/>
    </location>
</feature>
<evidence type="ECO:0000256" key="7">
    <source>
        <dbReference type="ARBA" id="ARBA00023136"/>
    </source>
</evidence>
<proteinExistence type="predicted"/>
<feature type="transmembrane region" description="Helical" evidence="9">
    <location>
        <begin position="184"/>
        <end position="201"/>
    </location>
</feature>
<dbReference type="AlphaFoldDB" id="A0A2I1RFK3"/>
<keyword evidence="6" id="KW-0406">Ion transport</keyword>
<reference evidence="10 11" key="1">
    <citation type="submission" date="2017-12" db="EMBL/GenBank/DDBJ databases">
        <title>Phylogenetic diversity of female urinary microbiome.</title>
        <authorList>
            <person name="Thomas-White K."/>
            <person name="Wolfe A.J."/>
        </authorList>
    </citation>
    <scope>NUCLEOTIDE SEQUENCE [LARGE SCALE GENOMIC DNA]</scope>
    <source>
        <strain evidence="10 11">UMB0416</strain>
    </source>
</reference>
<keyword evidence="4 9" id="KW-0812">Transmembrane</keyword>
<dbReference type="GO" id="GO:0008324">
    <property type="term" value="F:monoatomic cation transmembrane transporter activity"/>
    <property type="evidence" value="ECO:0007669"/>
    <property type="project" value="InterPro"/>
</dbReference>
<feature type="transmembrane region" description="Helical" evidence="9">
    <location>
        <begin position="317"/>
        <end position="349"/>
    </location>
</feature>
<evidence type="ECO:0000313" key="10">
    <source>
        <dbReference type="EMBL" id="PKZ67905.1"/>
    </source>
</evidence>
<dbReference type="GO" id="GO:0030001">
    <property type="term" value="P:metal ion transport"/>
    <property type="evidence" value="ECO:0007669"/>
    <property type="project" value="UniProtKB-ARBA"/>
</dbReference>
<evidence type="ECO:0000256" key="1">
    <source>
        <dbReference type="ARBA" id="ARBA00004651"/>
    </source>
</evidence>
<dbReference type="EMBL" id="PKJS01000018">
    <property type="protein sequence ID" value="PKZ67905.1"/>
    <property type="molecule type" value="Genomic_DNA"/>
</dbReference>
<comment type="subcellular location">
    <subcellularLocation>
        <location evidence="1">Cell membrane</location>
        <topology evidence="1">Multi-pass membrane protein</topology>
    </subcellularLocation>
</comment>
<dbReference type="GO" id="GO:0005886">
    <property type="term" value="C:plasma membrane"/>
    <property type="evidence" value="ECO:0007669"/>
    <property type="project" value="UniProtKB-SubCell"/>
</dbReference>
<dbReference type="RefSeq" id="WP_101965090.1">
    <property type="nucleotide sequence ID" value="NZ_PKJS01000018.1"/>
</dbReference>